<evidence type="ECO:0000256" key="3">
    <source>
        <dbReference type="ARBA" id="ARBA00022448"/>
    </source>
</evidence>
<evidence type="ECO:0000256" key="1">
    <source>
        <dbReference type="ARBA" id="ARBA00004141"/>
    </source>
</evidence>
<evidence type="ECO:0000313" key="10">
    <source>
        <dbReference type="Proteomes" id="UP001443914"/>
    </source>
</evidence>
<dbReference type="AlphaFoldDB" id="A0AAW1K745"/>
<keyword evidence="10" id="KW-1185">Reference proteome</keyword>
<feature type="transmembrane region" description="Helical" evidence="8">
    <location>
        <begin position="12"/>
        <end position="32"/>
    </location>
</feature>
<feature type="transmembrane region" description="Helical" evidence="8">
    <location>
        <begin position="333"/>
        <end position="352"/>
    </location>
</feature>
<feature type="transmembrane region" description="Helical" evidence="8">
    <location>
        <begin position="243"/>
        <end position="262"/>
    </location>
</feature>
<name>A0AAW1K745_SAPOF</name>
<feature type="transmembrane region" description="Helical" evidence="8">
    <location>
        <begin position="80"/>
        <end position="96"/>
    </location>
</feature>
<evidence type="ECO:0000313" key="9">
    <source>
        <dbReference type="EMBL" id="KAK9715486.1"/>
    </source>
</evidence>
<feature type="transmembrane region" description="Helical" evidence="8">
    <location>
        <begin position="274"/>
        <end position="294"/>
    </location>
</feature>
<dbReference type="InterPro" id="IPR051143">
    <property type="entry name" value="TrkH_K-transport"/>
</dbReference>
<dbReference type="Pfam" id="PF02386">
    <property type="entry name" value="TrkH"/>
    <property type="match status" value="1"/>
</dbReference>
<dbReference type="GO" id="GO:0005886">
    <property type="term" value="C:plasma membrane"/>
    <property type="evidence" value="ECO:0007669"/>
    <property type="project" value="TreeGrafter"/>
</dbReference>
<dbReference type="GO" id="GO:0030001">
    <property type="term" value="P:metal ion transport"/>
    <property type="evidence" value="ECO:0007669"/>
    <property type="project" value="UniProtKB-ARBA"/>
</dbReference>
<dbReference type="EMBL" id="JBDFQZ010000006">
    <property type="protein sequence ID" value="KAK9715486.1"/>
    <property type="molecule type" value="Genomic_DNA"/>
</dbReference>
<evidence type="ECO:0000256" key="4">
    <source>
        <dbReference type="ARBA" id="ARBA00022692"/>
    </source>
</evidence>
<feature type="transmembrane region" description="Helical" evidence="8">
    <location>
        <begin position="47"/>
        <end position="68"/>
    </location>
</feature>
<accession>A0AAW1K745</accession>
<dbReference type="Proteomes" id="UP001443914">
    <property type="component" value="Unassembled WGS sequence"/>
</dbReference>
<protein>
    <submittedName>
        <fullName evidence="9">Uncharacterized protein</fullName>
    </submittedName>
</protein>
<reference evidence="9" key="1">
    <citation type="submission" date="2024-03" db="EMBL/GenBank/DDBJ databases">
        <title>WGS assembly of Saponaria officinalis var. Norfolk2.</title>
        <authorList>
            <person name="Jenkins J."/>
            <person name="Shu S."/>
            <person name="Grimwood J."/>
            <person name="Barry K."/>
            <person name="Goodstein D."/>
            <person name="Schmutz J."/>
            <person name="Leebens-Mack J."/>
            <person name="Osbourn A."/>
        </authorList>
    </citation>
    <scope>NUCLEOTIDE SEQUENCE [LARGE SCALE GENOMIC DNA]</scope>
    <source>
        <strain evidence="9">JIC</strain>
    </source>
</reference>
<keyword evidence="5 8" id="KW-1133">Transmembrane helix</keyword>
<proteinExistence type="inferred from homology"/>
<keyword evidence="4 8" id="KW-0812">Transmembrane</keyword>
<dbReference type="PANTHER" id="PTHR31064">
    <property type="entry name" value="POTASSIUM TRANSPORT PROTEIN DDB_G0292412-RELATED"/>
    <property type="match status" value="1"/>
</dbReference>
<dbReference type="InterPro" id="IPR003445">
    <property type="entry name" value="Cat_transpt"/>
</dbReference>
<evidence type="ECO:0000256" key="2">
    <source>
        <dbReference type="ARBA" id="ARBA00010864"/>
    </source>
</evidence>
<dbReference type="PANTHER" id="PTHR31064:SF38">
    <property type="entry name" value="CATION TRANSPORTER HKT1_4-RELATED"/>
    <property type="match status" value="1"/>
</dbReference>
<organism evidence="9 10">
    <name type="scientific">Saponaria officinalis</name>
    <name type="common">Common soapwort</name>
    <name type="synonym">Lychnis saponaria</name>
    <dbReference type="NCBI Taxonomy" id="3572"/>
    <lineage>
        <taxon>Eukaryota</taxon>
        <taxon>Viridiplantae</taxon>
        <taxon>Streptophyta</taxon>
        <taxon>Embryophyta</taxon>
        <taxon>Tracheophyta</taxon>
        <taxon>Spermatophyta</taxon>
        <taxon>Magnoliopsida</taxon>
        <taxon>eudicotyledons</taxon>
        <taxon>Gunneridae</taxon>
        <taxon>Pentapetalae</taxon>
        <taxon>Caryophyllales</taxon>
        <taxon>Caryophyllaceae</taxon>
        <taxon>Caryophylleae</taxon>
        <taxon>Saponaria</taxon>
    </lineage>
</organism>
<evidence type="ECO:0000256" key="8">
    <source>
        <dbReference type="SAM" id="Phobius"/>
    </source>
</evidence>
<feature type="transmembrane region" description="Helical" evidence="8">
    <location>
        <begin position="108"/>
        <end position="131"/>
    </location>
</feature>
<evidence type="ECO:0000256" key="7">
    <source>
        <dbReference type="ARBA" id="ARBA00023136"/>
    </source>
</evidence>
<evidence type="ECO:0000256" key="6">
    <source>
        <dbReference type="ARBA" id="ARBA00023065"/>
    </source>
</evidence>
<gene>
    <name evidence="9" type="ORF">RND81_06G168000</name>
</gene>
<comment type="subcellular location">
    <subcellularLocation>
        <location evidence="1">Membrane</location>
        <topology evidence="1">Multi-pass membrane protein</topology>
    </subcellularLocation>
</comment>
<feature type="transmembrane region" description="Helical" evidence="8">
    <location>
        <begin position="385"/>
        <end position="405"/>
    </location>
</feature>
<feature type="transmembrane region" description="Helical" evidence="8">
    <location>
        <begin position="199"/>
        <end position="223"/>
    </location>
</feature>
<comment type="caution">
    <text evidence="9">The sequence shown here is derived from an EMBL/GenBank/DDBJ whole genome shotgun (WGS) entry which is preliminary data.</text>
</comment>
<keyword evidence="3" id="KW-0813">Transport</keyword>
<evidence type="ECO:0000256" key="5">
    <source>
        <dbReference type="ARBA" id="ARBA00022989"/>
    </source>
</evidence>
<comment type="similarity">
    <text evidence="2">Belongs to the TrkH potassium transport family. HKT (TC 2.A.38.3) subfamily.</text>
</comment>
<feature type="transmembrane region" description="Helical" evidence="8">
    <location>
        <begin position="443"/>
        <end position="461"/>
    </location>
</feature>
<sequence>MLSVYFIMEKFRHFYGFLCVTLIFLIKSLYWFCTTIYDFLVYHLSHFWVELCYFIFMSFFGFLTLGALKPRSYPIKPRGLDLFFTSVSATTVSSMSTVEMEVFSNAQLIIMAILMFIGGEVFMSTIGLHFMSSKLKYTPHKARSRVNSVASLPLPREGFNFDQIELGHVSRTQSTDNIISLEKPKSEIDFLLKSKSIKVLGFVVLAYLLVVHVLGISMVLIYFNVTSNYNAKKVLENKGLKTLTFSIFTIVSTFASCGFIPTNENMIIFRQNSGLLLILIPQILLGNTLFPSFLRLSIWVLGKFTKKDEANYLLRNTKEIRYFHWLPSQHCKLLVVTVLGFILAQFILFSSMEWNLQGLNDLNVYQKIVGILFQVVNSRHTGESIVDISTIASAILVAFVVMMYLPPYTSFLPKKDGEENALPQNVYNKEENKKKNKIILENILFSQLSYIVIFIIIICITERKKMKEDPLNFNVLNIVVEVISAYGNVGFTTGYSCAKQVKPNANCVDKWYGFVGRWSDEGKIVLILVMFFGRLKKFNMTGGKAWVLL</sequence>
<keyword evidence="6" id="KW-0406">Ion transport</keyword>
<dbReference type="GO" id="GO:0008324">
    <property type="term" value="F:monoatomic cation transmembrane transporter activity"/>
    <property type="evidence" value="ECO:0007669"/>
    <property type="project" value="InterPro"/>
</dbReference>
<keyword evidence="7 8" id="KW-0472">Membrane</keyword>